<evidence type="ECO:0000313" key="2">
    <source>
        <dbReference type="EMBL" id="SDI92203.1"/>
    </source>
</evidence>
<evidence type="ECO:0000313" key="4">
    <source>
        <dbReference type="Proteomes" id="UP000182836"/>
    </source>
</evidence>
<dbReference type="EMBL" id="LGUG01000004">
    <property type="protein sequence ID" value="KON94870.1"/>
    <property type="molecule type" value="Genomic_DNA"/>
</dbReference>
<evidence type="ECO:0008006" key="5">
    <source>
        <dbReference type="Google" id="ProtNLM"/>
    </source>
</evidence>
<dbReference type="EMBL" id="FNED01000009">
    <property type="protein sequence ID" value="SDI92203.1"/>
    <property type="molecule type" value="Genomic_DNA"/>
</dbReference>
<reference evidence="1 3" key="1">
    <citation type="submission" date="2015-07" db="EMBL/GenBank/DDBJ databases">
        <title>Fjat-14205 dsm 2895.</title>
        <authorList>
            <person name="Liu B."/>
            <person name="Wang J."/>
            <person name="Zhu Y."/>
            <person name="Liu G."/>
            <person name="Chen Q."/>
            <person name="Chen Z."/>
            <person name="Lan J."/>
            <person name="Che J."/>
            <person name="Ge C."/>
            <person name="Shi H."/>
            <person name="Pan Z."/>
            <person name="Liu X."/>
        </authorList>
    </citation>
    <scope>NUCLEOTIDE SEQUENCE [LARGE SCALE GENOMIC DNA]</scope>
    <source>
        <strain evidence="1 3">DSM 2895</strain>
    </source>
</reference>
<sequence length="86" mass="10104">MMDIDIDTLDISYDSSGRMNFHPRLHPNQGKPFTEEEKEYLCKYYDIDGSLSMSYVLGRTQKSILNKISKLKRNGMFEYYRGKTHG</sequence>
<dbReference type="AlphaFoldDB" id="A0A0D1WG54"/>
<name>A0A0D1WG54_ANEMI</name>
<gene>
    <name evidence="1" type="ORF">AF333_04580</name>
    <name evidence="2" type="ORF">SAMN04487909_109100</name>
</gene>
<evidence type="ECO:0000313" key="1">
    <source>
        <dbReference type="EMBL" id="KON94870.1"/>
    </source>
</evidence>
<proteinExistence type="predicted"/>
<reference evidence="2 4" key="2">
    <citation type="submission" date="2016-10" db="EMBL/GenBank/DDBJ databases">
        <authorList>
            <person name="de Groot N.N."/>
        </authorList>
    </citation>
    <scope>NUCLEOTIDE SEQUENCE [LARGE SCALE GENOMIC DNA]</scope>
    <source>
        <strain evidence="2 4">DSM 2895</strain>
    </source>
</reference>
<accession>A0A0D1WG54</accession>
<dbReference type="PATRIC" id="fig|47500.8.peg.5476"/>
<dbReference type="Proteomes" id="UP000037269">
    <property type="component" value="Unassembled WGS sequence"/>
</dbReference>
<dbReference type="Proteomes" id="UP000182836">
    <property type="component" value="Unassembled WGS sequence"/>
</dbReference>
<evidence type="ECO:0000313" key="3">
    <source>
        <dbReference type="Proteomes" id="UP000037269"/>
    </source>
</evidence>
<dbReference type="STRING" id="47500.AF333_04580"/>
<organism evidence="1 3">
    <name type="scientific">Aneurinibacillus migulanus</name>
    <name type="common">Bacillus migulanus</name>
    <dbReference type="NCBI Taxonomy" id="47500"/>
    <lineage>
        <taxon>Bacteria</taxon>
        <taxon>Bacillati</taxon>
        <taxon>Bacillota</taxon>
        <taxon>Bacilli</taxon>
        <taxon>Bacillales</taxon>
        <taxon>Paenibacillaceae</taxon>
        <taxon>Aneurinibacillus group</taxon>
        <taxon>Aneurinibacillus</taxon>
    </lineage>
</organism>
<protein>
    <recommendedName>
        <fullName evidence="5">DNA-entry nuclease</fullName>
    </recommendedName>
</protein>
<keyword evidence="3" id="KW-1185">Reference proteome</keyword>